<dbReference type="KEGG" id="paro:CUV01_09540"/>
<reference evidence="1 2" key="1">
    <citation type="submission" date="2017-12" db="EMBL/GenBank/DDBJ databases">
        <authorList>
            <person name="Hurst M.R.H."/>
        </authorList>
    </citation>
    <scope>NUCLEOTIDE SEQUENCE [LARGE SCALE GENOMIC DNA]</scope>
    <source>
        <strain evidence="1 2">BM15</strain>
    </source>
</reference>
<dbReference type="AlphaFoldDB" id="A0A2K9ES06"/>
<organism evidence="1 2">
    <name type="scientific">Paracoccus tegillarcae</name>
    <dbReference type="NCBI Taxonomy" id="1529068"/>
    <lineage>
        <taxon>Bacteria</taxon>
        <taxon>Pseudomonadati</taxon>
        <taxon>Pseudomonadota</taxon>
        <taxon>Alphaproteobacteria</taxon>
        <taxon>Rhodobacterales</taxon>
        <taxon>Paracoccaceae</taxon>
        <taxon>Paracoccus</taxon>
    </lineage>
</organism>
<dbReference type="Pfam" id="PF11876">
    <property type="entry name" value="TsiV"/>
    <property type="match status" value="1"/>
</dbReference>
<proteinExistence type="predicted"/>
<evidence type="ECO:0000313" key="1">
    <source>
        <dbReference type="EMBL" id="AUH33596.1"/>
    </source>
</evidence>
<dbReference type="OrthoDB" id="7832221at2"/>
<keyword evidence="2" id="KW-1185">Reference proteome</keyword>
<evidence type="ECO:0008006" key="3">
    <source>
        <dbReference type="Google" id="ProtNLM"/>
    </source>
</evidence>
<dbReference type="RefSeq" id="WP_101460265.1">
    <property type="nucleotide sequence ID" value="NZ_CP025408.1"/>
</dbReference>
<accession>A0A2K9ES06</accession>
<sequence>MGKWYKDNVFNGDPSDGHFQLNRFSTPAFRLSLKSFWRQGHPFQYLNEYQKLFSVFEPILRRDAERLLMVETAGVKPRRRKSIKDGDWQPFHHLRSKVLSVDDPADEISEWRFVGFDFQHGFNGEDRYDIGPTKFFLNVTDAVQLDAYIPVPDFEAGHLDIEALKQALLALPIVTAIAGYGMCISDTLDWPYEGDWTLKPVAKKFPVLDICLPGNRVWRGAEDHEFKEFWLNGINWLTLVGEPVLSALGGVDKITKGLSPEITWQVGNENVIFQLGPRPITGEKGVDDELLPLYFELGERLRPHDGNYPSSTWRTQDVFGHVGDEALNELNNDWARRFYDRRWFERFS</sequence>
<gene>
    <name evidence="1" type="ORF">CUV01_09540</name>
</gene>
<protein>
    <recommendedName>
        <fullName evidence="3">DUF3396 domain-containing protein</fullName>
    </recommendedName>
</protein>
<name>A0A2K9ES06_9RHOB</name>
<evidence type="ECO:0000313" key="2">
    <source>
        <dbReference type="Proteomes" id="UP000233742"/>
    </source>
</evidence>
<dbReference type="EMBL" id="CP025408">
    <property type="protein sequence ID" value="AUH33596.1"/>
    <property type="molecule type" value="Genomic_DNA"/>
</dbReference>
<dbReference type="Proteomes" id="UP000233742">
    <property type="component" value="Chromosome"/>
</dbReference>
<dbReference type="InterPro" id="IPR021815">
    <property type="entry name" value="TsiV"/>
</dbReference>